<sequence>MVPTYTGQTLSYRSVSSGHGSMDESYDQNICNMSCDNIFYHGNYSGGMPQKDRYASVDNINQNGRRPLFASSHDIYNMFQSGNSVASQLQRPASYRHSFHAMPSTLQMMQTIEHQNQASESVPRPRSSSASVSAATQTKSSSSSWNPFGSLLRKKNKTEQTMSSEQNLKSENKNIQHSKQAKSDVKTQQTKQKEGKSSKNKKGKSSEVEISVHLKGTGQSSEKANGVPVRHLQPPGGKHHHEGKVTGLPFKTITLMEDNGTKLSTLKFQIYLKENTVIISGQDSHYYRNNFSYFTSCLSYLKLFIFYIKHHQCVS</sequence>
<accession>A0ABQ9FWC7</accession>
<dbReference type="EMBL" id="JARBDR010000141">
    <property type="protein sequence ID" value="KAJ8320008.1"/>
    <property type="molecule type" value="Genomic_DNA"/>
</dbReference>
<evidence type="ECO:0000313" key="2">
    <source>
        <dbReference type="EMBL" id="KAJ8320008.1"/>
    </source>
</evidence>
<evidence type="ECO:0000313" key="3">
    <source>
        <dbReference type="Proteomes" id="UP001217089"/>
    </source>
</evidence>
<dbReference type="Proteomes" id="UP001217089">
    <property type="component" value="Unassembled WGS sequence"/>
</dbReference>
<feature type="compositionally biased region" description="Low complexity" evidence="1">
    <location>
        <begin position="118"/>
        <end position="144"/>
    </location>
</feature>
<comment type="caution">
    <text evidence="2">The sequence shown here is derived from an EMBL/GenBank/DDBJ whole genome shotgun (WGS) entry which is preliminary data.</text>
</comment>
<reference evidence="2 3" key="1">
    <citation type="submission" date="2022-12" db="EMBL/GenBank/DDBJ databases">
        <title>Chromosome-level genome of Tegillarca granosa.</title>
        <authorList>
            <person name="Kim J."/>
        </authorList>
    </citation>
    <scope>NUCLEOTIDE SEQUENCE [LARGE SCALE GENOMIC DNA]</scope>
    <source>
        <strain evidence="2">Teg-2019</strain>
        <tissue evidence="2">Adductor muscle</tissue>
    </source>
</reference>
<name>A0ABQ9FWC7_TEGGR</name>
<feature type="region of interest" description="Disordered" evidence="1">
    <location>
        <begin position="114"/>
        <end position="207"/>
    </location>
</feature>
<evidence type="ECO:0000256" key="1">
    <source>
        <dbReference type="SAM" id="MobiDB-lite"/>
    </source>
</evidence>
<keyword evidence="3" id="KW-1185">Reference proteome</keyword>
<gene>
    <name evidence="2" type="ORF">KUTeg_001595</name>
</gene>
<proteinExistence type="predicted"/>
<feature type="compositionally biased region" description="Basic and acidic residues" evidence="1">
    <location>
        <begin position="181"/>
        <end position="197"/>
    </location>
</feature>
<organism evidence="2 3">
    <name type="scientific">Tegillarca granosa</name>
    <name type="common">Malaysian cockle</name>
    <name type="synonym">Anadara granosa</name>
    <dbReference type="NCBI Taxonomy" id="220873"/>
    <lineage>
        <taxon>Eukaryota</taxon>
        <taxon>Metazoa</taxon>
        <taxon>Spiralia</taxon>
        <taxon>Lophotrochozoa</taxon>
        <taxon>Mollusca</taxon>
        <taxon>Bivalvia</taxon>
        <taxon>Autobranchia</taxon>
        <taxon>Pteriomorphia</taxon>
        <taxon>Arcoida</taxon>
        <taxon>Arcoidea</taxon>
        <taxon>Arcidae</taxon>
        <taxon>Tegillarca</taxon>
    </lineage>
</organism>
<protein>
    <submittedName>
        <fullName evidence="2">Uncharacterized protein</fullName>
    </submittedName>
</protein>